<reference evidence="2" key="1">
    <citation type="submission" date="2022-11" db="UniProtKB">
        <authorList>
            <consortium name="WormBaseParasite"/>
        </authorList>
    </citation>
    <scope>IDENTIFICATION</scope>
</reference>
<name>A0AC34Q695_9BILA</name>
<evidence type="ECO:0000313" key="2">
    <source>
        <dbReference type="WBParaSite" id="JU765_v2.g13300.t1"/>
    </source>
</evidence>
<protein>
    <submittedName>
        <fullName evidence="2">Histone acetyltransferase</fullName>
    </submittedName>
</protein>
<organism evidence="1 2">
    <name type="scientific">Panagrolaimus sp. JU765</name>
    <dbReference type="NCBI Taxonomy" id="591449"/>
    <lineage>
        <taxon>Eukaryota</taxon>
        <taxon>Metazoa</taxon>
        <taxon>Ecdysozoa</taxon>
        <taxon>Nematoda</taxon>
        <taxon>Chromadorea</taxon>
        <taxon>Rhabditida</taxon>
        <taxon>Tylenchina</taxon>
        <taxon>Panagrolaimomorpha</taxon>
        <taxon>Panagrolaimoidea</taxon>
        <taxon>Panagrolaimidae</taxon>
        <taxon>Panagrolaimus</taxon>
    </lineage>
</organism>
<sequence>MDDVRDIQDEISRIETEELHGAVPVSEKEKKSGDDDPMDDASSSKKPEPETIPIWVPKNSKHKILKASSAKGVDLKSVIRNTDKEYREKFVERYIAPKPTEPQTRYIYMNSVKMETPEGIPISHWKTLSQTVFICSQCLQDFDELDRLNTHIERCRPLSMPGKEIYRDESRNISVFECCGTHDQYFCESLCILGSCFINHKCLLQCIEPFYFYVLFERKNNRYSFAGYFSKQKYRHGPCNLCCLLVLPCCQGKGYGRFLVDFSFLLSRKENYAGGPEFPLSTAANKLYTQYIYDAVCNSIYNYYLKLKDGKETTKFNLESLEIETGIRDSLLMEVMVALNMMIVGNNGKNIEYKFDVIAVQDSVARTQYKLCAHDELLKWKPDPLYGINELLHFPEIEQEKVCHENGVEFYPVTSGQKTISKTSVSCCYSVHDSKEAFEAKNKPLDLSRSHIFTFKGDKKEGVTINNLKTLKRETMPSTEKEEFILLRPPNANSSGESDNDEEDSSARNSESEVIAEDHNMDVE</sequence>
<accession>A0AC34Q695</accession>
<proteinExistence type="predicted"/>
<dbReference type="WBParaSite" id="JU765_v2.g13300.t1">
    <property type="protein sequence ID" value="JU765_v2.g13300.t1"/>
    <property type="gene ID" value="JU765_v2.g13300"/>
</dbReference>
<dbReference type="Proteomes" id="UP000887576">
    <property type="component" value="Unplaced"/>
</dbReference>
<evidence type="ECO:0000313" key="1">
    <source>
        <dbReference type="Proteomes" id="UP000887576"/>
    </source>
</evidence>